<reference evidence="5 6" key="1">
    <citation type="submission" date="2011-05" db="EMBL/GenBank/DDBJ databases">
        <title>Complete sequence of chromosome of Frankia symbiont of Datisca glomerata.</title>
        <authorList>
            <consortium name="US DOE Joint Genome Institute"/>
            <person name="Lucas S."/>
            <person name="Han J."/>
            <person name="Lapidus A."/>
            <person name="Cheng J.-F."/>
            <person name="Goodwin L."/>
            <person name="Pitluck S."/>
            <person name="Peters L."/>
            <person name="Mikhailova N."/>
            <person name="Chertkov O."/>
            <person name="Teshima H."/>
            <person name="Han C."/>
            <person name="Tapia R."/>
            <person name="Land M."/>
            <person name="Hauser L."/>
            <person name="Kyrpides N."/>
            <person name="Ivanova N."/>
            <person name="Pagani I."/>
            <person name="Berry A."/>
            <person name="Pawlowski K."/>
            <person name="Persson T."/>
            <person name="Vanden Heuvel B."/>
            <person name="Benson D."/>
            <person name="Woyke T."/>
        </authorList>
    </citation>
    <scope>NUCLEOTIDE SEQUENCE [LARGE SCALE GENOMIC DNA]</scope>
    <source>
        <strain evidence="6">4085684</strain>
    </source>
</reference>
<feature type="compositionally biased region" description="Polar residues" evidence="3">
    <location>
        <begin position="75"/>
        <end position="95"/>
    </location>
</feature>
<dbReference type="Gene3D" id="3.40.630.30">
    <property type="match status" value="1"/>
</dbReference>
<evidence type="ECO:0000256" key="1">
    <source>
        <dbReference type="ARBA" id="ARBA00022679"/>
    </source>
</evidence>
<dbReference type="InterPro" id="IPR050832">
    <property type="entry name" value="Bact_Acetyltransf"/>
</dbReference>
<dbReference type="InterPro" id="IPR016181">
    <property type="entry name" value="Acyl_CoA_acyltransferase"/>
</dbReference>
<evidence type="ECO:0000256" key="2">
    <source>
        <dbReference type="ARBA" id="ARBA00023315"/>
    </source>
</evidence>
<feature type="region of interest" description="Disordered" evidence="3">
    <location>
        <begin position="75"/>
        <end position="98"/>
    </location>
</feature>
<dbReference type="PANTHER" id="PTHR43877:SF2">
    <property type="entry name" value="AMINOALKYLPHOSPHONATE N-ACETYLTRANSFERASE-RELATED"/>
    <property type="match status" value="1"/>
</dbReference>
<evidence type="ECO:0000313" key="5">
    <source>
        <dbReference type="EMBL" id="AEH10719.1"/>
    </source>
</evidence>
<gene>
    <name evidence="5" type="ordered locus">FsymDg_3425</name>
</gene>
<name>F8B1G7_9ACTN</name>
<dbReference type="GO" id="GO:0016747">
    <property type="term" value="F:acyltransferase activity, transferring groups other than amino-acyl groups"/>
    <property type="evidence" value="ECO:0007669"/>
    <property type="project" value="InterPro"/>
</dbReference>
<evidence type="ECO:0000259" key="4">
    <source>
        <dbReference type="PROSITE" id="PS51186"/>
    </source>
</evidence>
<dbReference type="PROSITE" id="PS51186">
    <property type="entry name" value="GNAT"/>
    <property type="match status" value="1"/>
</dbReference>
<feature type="domain" description="N-acetyltransferase" evidence="4">
    <location>
        <begin position="9"/>
        <end position="190"/>
    </location>
</feature>
<keyword evidence="6" id="KW-1185">Reference proteome</keyword>
<accession>F8B1G7</accession>
<dbReference type="InterPro" id="IPR000182">
    <property type="entry name" value="GNAT_dom"/>
</dbReference>
<proteinExistence type="predicted"/>
<dbReference type="HOGENOM" id="CLU_013985_19_3_11"/>
<dbReference type="RefSeq" id="WP_013874608.1">
    <property type="nucleotide sequence ID" value="NC_015656.1"/>
</dbReference>
<evidence type="ECO:0000313" key="6">
    <source>
        <dbReference type="Proteomes" id="UP000001549"/>
    </source>
</evidence>
<dbReference type="Proteomes" id="UP000001549">
    <property type="component" value="Chromosome"/>
</dbReference>
<dbReference type="AlphaFoldDB" id="F8B1G7"/>
<dbReference type="eggNOG" id="COG0456">
    <property type="taxonomic scope" value="Bacteria"/>
</dbReference>
<dbReference type="SUPFAM" id="SSF55729">
    <property type="entry name" value="Acyl-CoA N-acyltransferases (Nat)"/>
    <property type="match status" value="1"/>
</dbReference>
<dbReference type="EMBL" id="CP002801">
    <property type="protein sequence ID" value="AEH10719.1"/>
    <property type="molecule type" value="Genomic_DNA"/>
</dbReference>
<evidence type="ECO:0000256" key="3">
    <source>
        <dbReference type="SAM" id="MobiDB-lite"/>
    </source>
</evidence>
<protein>
    <submittedName>
        <fullName evidence="5">GCN5-related N-acetyltransferase</fullName>
    </submittedName>
</protein>
<dbReference type="PANTHER" id="PTHR43877">
    <property type="entry name" value="AMINOALKYLPHOSPHONATE N-ACETYLTRANSFERASE-RELATED-RELATED"/>
    <property type="match status" value="1"/>
</dbReference>
<sequence>MVVDVGLVFHVRRITPGDAERLRDVRLAALADAPGSFWQTLAAESARPDADWRARASRNSAGDAHATFLLEQDDTTVGGSVPASDSTPTGDSASTGMVDVYRPSRAPEFRELAAMWVAPAARGTGAADALLDAAVNWARAVGAIGVRLWVVPTNTAAVRLYARHGFERAGDPELDADDGAGKSYMPMLLALDEKAAALPTFVTRALAPWTDEST</sequence>
<dbReference type="STRING" id="656024.FsymDg_3425"/>
<dbReference type="Pfam" id="PF00583">
    <property type="entry name" value="Acetyltransf_1"/>
    <property type="match status" value="1"/>
</dbReference>
<keyword evidence="2" id="KW-0012">Acyltransferase</keyword>
<dbReference type="KEGG" id="fsy:FsymDg_3425"/>
<keyword evidence="1 5" id="KW-0808">Transferase</keyword>
<organism evidence="5 6">
    <name type="scientific">Candidatus Protofrankia datiscae</name>
    <dbReference type="NCBI Taxonomy" id="2716812"/>
    <lineage>
        <taxon>Bacteria</taxon>
        <taxon>Bacillati</taxon>
        <taxon>Actinomycetota</taxon>
        <taxon>Actinomycetes</taxon>
        <taxon>Frankiales</taxon>
        <taxon>Frankiaceae</taxon>
        <taxon>Protofrankia</taxon>
    </lineage>
</organism>